<evidence type="ECO:0000313" key="2">
    <source>
        <dbReference type="Proteomes" id="UP000243688"/>
    </source>
</evidence>
<accession>A0A2A6DZ76</accession>
<evidence type="ECO:0000313" key="1">
    <source>
        <dbReference type="EMBL" id="PDO10091.1"/>
    </source>
</evidence>
<protein>
    <submittedName>
        <fullName evidence="1">Uncharacterized protein</fullName>
    </submittedName>
</protein>
<organism evidence="1 2">
    <name type="scientific">Candidatus Reconcilbacillus cellulovorans</name>
    <dbReference type="NCBI Taxonomy" id="1906605"/>
    <lineage>
        <taxon>Bacteria</taxon>
        <taxon>Bacillati</taxon>
        <taxon>Bacillota</taxon>
        <taxon>Bacilli</taxon>
        <taxon>Bacillales</taxon>
        <taxon>Paenibacillaceae</taxon>
        <taxon>Candidatus Reconcilbacillus</taxon>
    </lineage>
</organism>
<comment type="caution">
    <text evidence="1">The sequence shown here is derived from an EMBL/GenBank/DDBJ whole genome shotgun (WGS) entry which is preliminary data.</text>
</comment>
<dbReference type="EMBL" id="MOXJ01000020">
    <property type="protein sequence ID" value="PDO10091.1"/>
    <property type="molecule type" value="Genomic_DNA"/>
</dbReference>
<name>A0A2A6DZ76_9BACL</name>
<sequence>MTVIQIVKLDVGRNDDVHPDEMGFDRMRIEVHSLDTQKMTMIRCFKVSVADMIPRIDVADEIGWRFKVVFEDLACGTMDDEKGVILMGSDLIL</sequence>
<dbReference type="AlphaFoldDB" id="A0A2A6DZ76"/>
<reference evidence="1 2" key="1">
    <citation type="submission" date="2016-12" db="EMBL/GenBank/DDBJ databases">
        <title>Candidatus Reconcilibacillus cellulovorans genome.</title>
        <authorList>
            <person name="Kolinko S."/>
            <person name="Wu Y.-W."/>
            <person name="Tachea F."/>
            <person name="Denzel E."/>
            <person name="Hiras J."/>
            <person name="Baecker N."/>
            <person name="Chan L.J."/>
            <person name="Eichorst S.A."/>
            <person name="Frey D."/>
            <person name="Adams P.D."/>
            <person name="Pray T."/>
            <person name="Tanjore D."/>
            <person name="Petzold C.J."/>
            <person name="Gladden J.M."/>
            <person name="Simmons B.A."/>
            <person name="Singer S.W."/>
        </authorList>
    </citation>
    <scope>NUCLEOTIDE SEQUENCE [LARGE SCALE GENOMIC DNA]</scope>
    <source>
        <strain evidence="1">JTherm</strain>
    </source>
</reference>
<gene>
    <name evidence="1" type="ORF">BLM47_09320</name>
</gene>
<proteinExistence type="predicted"/>
<dbReference type="Proteomes" id="UP000243688">
    <property type="component" value="Unassembled WGS sequence"/>
</dbReference>